<keyword evidence="4" id="KW-1185">Reference proteome</keyword>
<dbReference type="Gene3D" id="3.90.190.10">
    <property type="entry name" value="Protein tyrosine phosphatase superfamily"/>
    <property type="match status" value="1"/>
</dbReference>
<evidence type="ECO:0000259" key="2">
    <source>
        <dbReference type="PROSITE" id="PS50056"/>
    </source>
</evidence>
<dbReference type="InterPro" id="IPR029021">
    <property type="entry name" value="Prot-tyrosine_phosphatase-like"/>
</dbReference>
<evidence type="ECO:0000256" key="1">
    <source>
        <dbReference type="SAM" id="MobiDB-lite"/>
    </source>
</evidence>
<dbReference type="PROSITE" id="PS50056">
    <property type="entry name" value="TYR_PHOSPHATASE_2"/>
    <property type="match status" value="1"/>
</dbReference>
<dbReference type="SUPFAM" id="SSF52799">
    <property type="entry name" value="(Phosphotyrosine protein) phosphatases II"/>
    <property type="match status" value="1"/>
</dbReference>
<reference evidence="3" key="1">
    <citation type="submission" date="2022-03" db="EMBL/GenBank/DDBJ databases">
        <title>Genome Identification and Characterization of new species Bdellovibrio reynosense LBG001 sp. nov. from a Mexico soil sample.</title>
        <authorList>
            <person name="Camilli A."/>
            <person name="Ajao Y."/>
            <person name="Guo X."/>
        </authorList>
    </citation>
    <scope>NUCLEOTIDE SEQUENCE</scope>
    <source>
        <strain evidence="3">LBG001</strain>
    </source>
</reference>
<gene>
    <name evidence="3" type="ORF">MNR06_12415</name>
</gene>
<feature type="compositionally biased region" description="Basic and acidic residues" evidence="1">
    <location>
        <begin position="60"/>
        <end position="75"/>
    </location>
</feature>
<dbReference type="RefSeq" id="WP_243536530.1">
    <property type="nucleotide sequence ID" value="NZ_CP093442.1"/>
</dbReference>
<evidence type="ECO:0000313" key="3">
    <source>
        <dbReference type="EMBL" id="UOF00502.1"/>
    </source>
</evidence>
<organism evidence="3 4">
    <name type="scientific">Bdellovibrio reynosensis</name>
    <dbReference type="NCBI Taxonomy" id="2835041"/>
    <lineage>
        <taxon>Bacteria</taxon>
        <taxon>Pseudomonadati</taxon>
        <taxon>Bdellovibrionota</taxon>
        <taxon>Bdellovibrionia</taxon>
        <taxon>Bdellovibrionales</taxon>
        <taxon>Pseudobdellovibrionaceae</taxon>
        <taxon>Bdellovibrio</taxon>
    </lineage>
</organism>
<evidence type="ECO:0000313" key="4">
    <source>
        <dbReference type="Proteomes" id="UP000830116"/>
    </source>
</evidence>
<dbReference type="InterPro" id="IPR000387">
    <property type="entry name" value="Tyr_Pase_dom"/>
</dbReference>
<dbReference type="PROSITE" id="PS00383">
    <property type="entry name" value="TYR_PHOSPHATASE_1"/>
    <property type="match status" value="1"/>
</dbReference>
<proteinExistence type="predicted"/>
<feature type="domain" description="Tyrosine specific protein phosphatases" evidence="2">
    <location>
        <begin position="196"/>
        <end position="236"/>
    </location>
</feature>
<sequence length="291" mass="32824">MSRQIVLLFYVLSLVLLSGFAKSKRVIERAGDRFRSSRSNESSSENSRRSASPPCSNCNADRENEEIKIPDREADTGETPIPSEPRGDFFESLQRRSQSYGNPGVNKSFKTSRLSGVNNVREVLPGFIYRGGSGGKEDYQSFSYEALQNLCKEGFSQAIDVRGTKSKVKPGPIHCKKADGSSHTLYYDVAIFSRPDAYLDLIHKRLSSQKDPGPIMLHCTGGEHRSGYASAAVLMQFCGYSTGQAQQYWLKNRIHDNWDSSFMEKIRDFPRNHYKDSRQLSPEVRQKVCPQ</sequence>
<name>A0ABY4C697_9BACT</name>
<feature type="region of interest" description="Disordered" evidence="1">
    <location>
        <begin position="31"/>
        <end position="88"/>
    </location>
</feature>
<dbReference type="Proteomes" id="UP000830116">
    <property type="component" value="Chromosome"/>
</dbReference>
<dbReference type="EMBL" id="CP093442">
    <property type="protein sequence ID" value="UOF00502.1"/>
    <property type="molecule type" value="Genomic_DNA"/>
</dbReference>
<accession>A0ABY4C697</accession>
<dbReference type="InterPro" id="IPR016130">
    <property type="entry name" value="Tyr_Pase_AS"/>
</dbReference>
<protein>
    <submittedName>
        <fullName evidence="3">Tyrosine-protein phosphatase</fullName>
    </submittedName>
</protein>